<reference evidence="3" key="1">
    <citation type="submission" date="2020-04" db="EMBL/GenBank/DDBJ databases">
        <title>Genome Sequencing for Pseudoaltermonas arctica.</title>
        <authorList>
            <person name="Elkins N.S."/>
        </authorList>
    </citation>
    <scope>NUCLEOTIDE SEQUENCE [LARGE SCALE GENOMIC DNA]</scope>
    <source>
        <strain evidence="3">NEC-BIFX-2020_0012</strain>
    </source>
</reference>
<accession>A0A7Y0HDJ5</accession>
<keyword evidence="1" id="KW-0175">Coiled coil</keyword>
<dbReference type="Proteomes" id="UP000570493">
    <property type="component" value="Unassembled WGS sequence"/>
</dbReference>
<dbReference type="InterPro" id="IPR025392">
    <property type="entry name" value="DUF4124"/>
</dbReference>
<feature type="domain" description="DUF4124" evidence="2">
    <location>
        <begin position="6"/>
        <end position="51"/>
    </location>
</feature>
<evidence type="ECO:0000256" key="1">
    <source>
        <dbReference type="SAM" id="Coils"/>
    </source>
</evidence>
<protein>
    <submittedName>
        <fullName evidence="3">DUF4124 domain-containing protein</fullName>
    </submittedName>
</protein>
<organism evidence="3 4">
    <name type="scientific">Pseudoalteromonas arctica</name>
    <dbReference type="NCBI Taxonomy" id="394751"/>
    <lineage>
        <taxon>Bacteria</taxon>
        <taxon>Pseudomonadati</taxon>
        <taxon>Pseudomonadota</taxon>
        <taxon>Gammaproteobacteria</taxon>
        <taxon>Alteromonadales</taxon>
        <taxon>Pseudoalteromonadaceae</taxon>
        <taxon>Pseudoalteromonas</taxon>
    </lineage>
</organism>
<evidence type="ECO:0000313" key="4">
    <source>
        <dbReference type="Proteomes" id="UP000570493"/>
    </source>
</evidence>
<evidence type="ECO:0000313" key="3">
    <source>
        <dbReference type="EMBL" id="NMM42518.1"/>
    </source>
</evidence>
<dbReference type="AlphaFoldDB" id="A0A7Y0HDJ5"/>
<comment type="caution">
    <text evidence="3">The sequence shown here is derived from an EMBL/GenBank/DDBJ whole genome shotgun (WGS) entry which is preliminary data.</text>
</comment>
<keyword evidence="4" id="KW-1185">Reference proteome</keyword>
<dbReference type="Pfam" id="PF13511">
    <property type="entry name" value="DUF4124"/>
    <property type="match status" value="1"/>
</dbReference>
<gene>
    <name evidence="3" type="ORF">HHO47_17325</name>
</gene>
<evidence type="ECO:0000259" key="2">
    <source>
        <dbReference type="Pfam" id="PF13511"/>
    </source>
</evidence>
<sequence>MVSAVAMLIPPAAEATAVYQCTVDGVATFSQLPCGDDAKEIKIPPTNVTQATNTQPSKELMGSVDSYVAIQKIDREIAVYQREIKQLQNTLAEQKTKINYMTQDSANKMGANSIADAIAKRTAQAEQRIEPKIKQHQQQINALNAFKAQLSQ</sequence>
<feature type="coiled-coil region" evidence="1">
    <location>
        <begin position="70"/>
        <end position="104"/>
    </location>
</feature>
<dbReference type="EMBL" id="JABBMT010000042">
    <property type="protein sequence ID" value="NMM42518.1"/>
    <property type="molecule type" value="Genomic_DNA"/>
</dbReference>
<name>A0A7Y0HDJ5_9GAMM</name>
<proteinExistence type="predicted"/>